<dbReference type="AlphaFoldDB" id="A0ABD0P3S6"/>
<feature type="region of interest" description="Disordered" evidence="1">
    <location>
        <begin position="134"/>
        <end position="236"/>
    </location>
</feature>
<dbReference type="EMBL" id="JAMKFB020000018">
    <property type="protein sequence ID" value="KAL0168758.1"/>
    <property type="molecule type" value="Genomic_DNA"/>
</dbReference>
<feature type="non-terminal residue" evidence="2">
    <location>
        <position position="1"/>
    </location>
</feature>
<feature type="compositionally biased region" description="Basic and acidic residues" evidence="1">
    <location>
        <begin position="180"/>
        <end position="236"/>
    </location>
</feature>
<evidence type="ECO:0000313" key="3">
    <source>
        <dbReference type="Proteomes" id="UP001529510"/>
    </source>
</evidence>
<sequence length="236" mass="26593">SKLPPTPLLGRKVFLDPQDSSPARSSPSSIIRQTIYEQGEPRVELITPQPSPSSVVRRLGSTVANYTPIMNGAATYRLQEARNSGIVGVAAGLGTAMEHKQKIEHIHEVVHPLLERERERYHENVMAEVVLQEPGGGRERLNSMVGGSGSSRSELLVEQHPPPRESRLERQLSTEQLIQARRDELPQEVAERRLERQTSSEQEGHEVRRRDRHRLERQDSSEQEAREQSDRRSGGG</sequence>
<evidence type="ECO:0000313" key="2">
    <source>
        <dbReference type="EMBL" id="KAL0168758.1"/>
    </source>
</evidence>
<dbReference type="Proteomes" id="UP001529510">
    <property type="component" value="Unassembled WGS sequence"/>
</dbReference>
<comment type="caution">
    <text evidence="2">The sequence shown here is derived from an EMBL/GenBank/DDBJ whole genome shotgun (WGS) entry which is preliminary data.</text>
</comment>
<gene>
    <name evidence="2" type="ORF">M9458_036980</name>
</gene>
<accession>A0ABD0P3S6</accession>
<protein>
    <submittedName>
        <fullName evidence="2">Uncharacterized protein</fullName>
    </submittedName>
</protein>
<organism evidence="2 3">
    <name type="scientific">Cirrhinus mrigala</name>
    <name type="common">Mrigala</name>
    <dbReference type="NCBI Taxonomy" id="683832"/>
    <lineage>
        <taxon>Eukaryota</taxon>
        <taxon>Metazoa</taxon>
        <taxon>Chordata</taxon>
        <taxon>Craniata</taxon>
        <taxon>Vertebrata</taxon>
        <taxon>Euteleostomi</taxon>
        <taxon>Actinopterygii</taxon>
        <taxon>Neopterygii</taxon>
        <taxon>Teleostei</taxon>
        <taxon>Ostariophysi</taxon>
        <taxon>Cypriniformes</taxon>
        <taxon>Cyprinidae</taxon>
        <taxon>Labeoninae</taxon>
        <taxon>Labeonini</taxon>
        <taxon>Cirrhinus</taxon>
    </lineage>
</organism>
<reference evidence="2 3" key="1">
    <citation type="submission" date="2024-05" db="EMBL/GenBank/DDBJ databases">
        <title>Genome sequencing and assembly of Indian major carp, Cirrhinus mrigala (Hamilton, 1822).</title>
        <authorList>
            <person name="Mohindra V."/>
            <person name="Chowdhury L.M."/>
            <person name="Lal K."/>
            <person name="Jena J.K."/>
        </authorList>
    </citation>
    <scope>NUCLEOTIDE SEQUENCE [LARGE SCALE GENOMIC DNA]</scope>
    <source>
        <strain evidence="2">CM1030</strain>
        <tissue evidence="2">Blood</tissue>
    </source>
</reference>
<keyword evidence="3" id="KW-1185">Reference proteome</keyword>
<evidence type="ECO:0000256" key="1">
    <source>
        <dbReference type="SAM" id="MobiDB-lite"/>
    </source>
</evidence>
<proteinExistence type="predicted"/>
<feature type="region of interest" description="Disordered" evidence="1">
    <location>
        <begin position="1"/>
        <end position="28"/>
    </location>
</feature>
<name>A0ABD0P3S6_CIRMR</name>
<feature type="compositionally biased region" description="Basic and acidic residues" evidence="1">
    <location>
        <begin position="155"/>
        <end position="172"/>
    </location>
</feature>